<evidence type="ECO:0000313" key="8">
    <source>
        <dbReference type="Proteomes" id="UP000077245"/>
    </source>
</evidence>
<keyword evidence="1" id="KW-0004">4Fe-4S</keyword>
<organism evidence="7 8">
    <name type="scientific">Methanobrevibacter curvatus</name>
    <dbReference type="NCBI Taxonomy" id="49547"/>
    <lineage>
        <taxon>Archaea</taxon>
        <taxon>Methanobacteriati</taxon>
        <taxon>Methanobacteriota</taxon>
        <taxon>Methanomada group</taxon>
        <taxon>Methanobacteria</taxon>
        <taxon>Methanobacteriales</taxon>
        <taxon>Methanobacteriaceae</taxon>
        <taxon>Methanobrevibacter</taxon>
    </lineage>
</organism>
<dbReference type="GO" id="GO:0046872">
    <property type="term" value="F:metal ion binding"/>
    <property type="evidence" value="ECO:0007669"/>
    <property type="project" value="UniProtKB-KW"/>
</dbReference>
<dbReference type="PATRIC" id="fig|49547.3.peg.1079"/>
<dbReference type="PANTHER" id="PTHR43687:SF1">
    <property type="entry name" value="FERREDOXIN III"/>
    <property type="match status" value="1"/>
</dbReference>
<accession>A0A166AXJ3</accession>
<keyword evidence="4" id="KW-0411">Iron-sulfur</keyword>
<keyword evidence="2" id="KW-0479">Metal-binding</keyword>
<feature type="domain" description="4Fe-4S ferredoxin-type" evidence="6">
    <location>
        <begin position="370"/>
        <end position="398"/>
    </location>
</feature>
<feature type="compositionally biased region" description="Low complexity" evidence="5">
    <location>
        <begin position="1"/>
        <end position="31"/>
    </location>
</feature>
<feature type="domain" description="4Fe-4S ferredoxin-type" evidence="6">
    <location>
        <begin position="449"/>
        <end position="478"/>
    </location>
</feature>
<evidence type="ECO:0000259" key="6">
    <source>
        <dbReference type="PROSITE" id="PS51379"/>
    </source>
</evidence>
<dbReference type="InterPro" id="IPR017900">
    <property type="entry name" value="4Fe4S_Fe_S_CS"/>
</dbReference>
<dbReference type="Pfam" id="PF12838">
    <property type="entry name" value="Fer4_7"/>
    <property type="match status" value="3"/>
</dbReference>
<keyword evidence="8" id="KW-1185">Reference proteome</keyword>
<evidence type="ECO:0000256" key="2">
    <source>
        <dbReference type="ARBA" id="ARBA00022723"/>
    </source>
</evidence>
<reference evidence="7 8" key="1">
    <citation type="submission" date="2016-04" db="EMBL/GenBank/DDBJ databases">
        <title>Genome sequence of Methanobrevibacter curvatus DSM 11111.</title>
        <authorList>
            <person name="Poehlein A."/>
            <person name="Seedorf H."/>
            <person name="Daniel R."/>
        </authorList>
    </citation>
    <scope>NUCLEOTIDE SEQUENCE [LARGE SCALE GENOMIC DNA]</scope>
    <source>
        <strain evidence="7 8">DSM 11111</strain>
    </source>
</reference>
<dbReference type="RefSeq" id="WP_084269511.1">
    <property type="nucleotide sequence ID" value="NZ_LWMV01000165.1"/>
</dbReference>
<feature type="domain" description="4Fe-4S ferredoxin-type" evidence="6">
    <location>
        <begin position="340"/>
        <end position="369"/>
    </location>
</feature>
<dbReference type="PANTHER" id="PTHR43687">
    <property type="entry name" value="ADENYLYLSULFATE REDUCTASE, BETA SUBUNIT"/>
    <property type="match status" value="1"/>
</dbReference>
<comment type="caution">
    <text evidence="7">The sequence shown here is derived from an EMBL/GenBank/DDBJ whole genome shotgun (WGS) entry which is preliminary data.</text>
</comment>
<feature type="domain" description="4Fe-4S ferredoxin-type" evidence="6">
    <location>
        <begin position="221"/>
        <end position="250"/>
    </location>
</feature>
<evidence type="ECO:0000313" key="7">
    <source>
        <dbReference type="EMBL" id="KZX12599.1"/>
    </source>
</evidence>
<dbReference type="Proteomes" id="UP000077245">
    <property type="component" value="Unassembled WGS sequence"/>
</dbReference>
<dbReference type="InterPro" id="IPR050572">
    <property type="entry name" value="Fe-S_Ferredoxin"/>
</dbReference>
<dbReference type="Pfam" id="PF12800">
    <property type="entry name" value="Fer4_4"/>
    <property type="match status" value="1"/>
</dbReference>
<evidence type="ECO:0000256" key="5">
    <source>
        <dbReference type="SAM" id="MobiDB-lite"/>
    </source>
</evidence>
<dbReference type="Gene3D" id="3.30.70.20">
    <property type="match status" value="5"/>
</dbReference>
<dbReference type="InterPro" id="IPR017896">
    <property type="entry name" value="4Fe4S_Fe-S-bd"/>
</dbReference>
<feature type="domain" description="4Fe-4S ferredoxin-type" evidence="6">
    <location>
        <begin position="189"/>
        <end position="219"/>
    </location>
</feature>
<dbReference type="PROSITE" id="PS51379">
    <property type="entry name" value="4FE4S_FER_2"/>
    <property type="match status" value="10"/>
</dbReference>
<feature type="region of interest" description="Disordered" evidence="5">
    <location>
        <begin position="1"/>
        <end position="32"/>
    </location>
</feature>
<dbReference type="CDD" id="cd10549">
    <property type="entry name" value="MtMvhB_like"/>
    <property type="match status" value="3"/>
</dbReference>
<feature type="domain" description="4Fe-4S ferredoxin-type" evidence="6">
    <location>
        <begin position="420"/>
        <end position="448"/>
    </location>
</feature>
<name>A0A166AXJ3_9EURY</name>
<dbReference type="Pfam" id="PF00037">
    <property type="entry name" value="Fer4"/>
    <property type="match status" value="2"/>
</dbReference>
<feature type="domain" description="4Fe-4S ferredoxin-type" evidence="6">
    <location>
        <begin position="117"/>
        <end position="146"/>
    </location>
</feature>
<gene>
    <name evidence="7" type="ORF">MBCUR_10100</name>
</gene>
<dbReference type="AlphaFoldDB" id="A0A166AXJ3"/>
<keyword evidence="3" id="KW-0408">Iron</keyword>
<dbReference type="SUPFAM" id="SSF54862">
    <property type="entry name" value="4Fe-4S ferredoxins"/>
    <property type="match status" value="3"/>
</dbReference>
<dbReference type="STRING" id="49547.MBCUR_10100"/>
<feature type="domain" description="4Fe-4S ferredoxin-type" evidence="6">
    <location>
        <begin position="50"/>
        <end position="80"/>
    </location>
</feature>
<evidence type="ECO:0000256" key="3">
    <source>
        <dbReference type="ARBA" id="ARBA00023004"/>
    </source>
</evidence>
<protein>
    <submittedName>
        <fullName evidence="7">Ferredoxin</fullName>
    </submittedName>
</protein>
<dbReference type="PROSITE" id="PS00198">
    <property type="entry name" value="4FE4S_FER_1"/>
    <property type="match status" value="6"/>
</dbReference>
<feature type="domain" description="4Fe-4S ferredoxin-type" evidence="6">
    <location>
        <begin position="81"/>
        <end position="109"/>
    </location>
</feature>
<dbReference type="GO" id="GO:0051539">
    <property type="term" value="F:4 iron, 4 sulfur cluster binding"/>
    <property type="evidence" value="ECO:0007669"/>
    <property type="project" value="UniProtKB-KW"/>
</dbReference>
<feature type="domain" description="4Fe-4S ferredoxin-type" evidence="6">
    <location>
        <begin position="151"/>
        <end position="180"/>
    </location>
</feature>
<evidence type="ECO:0000256" key="1">
    <source>
        <dbReference type="ARBA" id="ARBA00022485"/>
    </source>
</evidence>
<proteinExistence type="predicted"/>
<dbReference type="GO" id="GO:0016491">
    <property type="term" value="F:oxidoreductase activity"/>
    <property type="evidence" value="ECO:0007669"/>
    <property type="project" value="UniProtKB-ARBA"/>
</dbReference>
<dbReference type="OrthoDB" id="23478at2157"/>
<dbReference type="EMBL" id="LWMV01000165">
    <property type="protein sequence ID" value="KZX12599.1"/>
    <property type="molecule type" value="Genomic_DNA"/>
</dbReference>
<evidence type="ECO:0000256" key="4">
    <source>
        <dbReference type="ARBA" id="ARBA00023014"/>
    </source>
</evidence>
<sequence length="478" mass="53423">MDKQINSNESVNFSSNESVSSNESTNFSSNELKNQRGSRISLKPVRDVFVDYEINNNKCKECPKYCLNSCPVDAIFLDSNGLININSRCIGCKLCREACPYDAIKINVKLAEPIRENIPNINSKLCRACGACVSSCKTGAIHLTSSGGENVHSEIDEDKCVRCGFCFRSCPTDAIKYGEILPRTVSGGKAILINQKKCIGCMTCTRVCPSKGSIKVGNAGKLPYIDPSYCARCEECMNICPSTAIRYSSRKKAYKEFSKSESLEIASEILEKYLHDLSRDVSKIDSILSRLSKTISDEMKEEEFVLNITRRIKNGLDFVLSSNVSTFELDQVIDYFPPIRHINVFDEKCIGCGKCVNICPTEAIWIELPSPIHITDDCVFCGHCVSICPQKAIKLKEEFFKSRGNEIFFERRDIKFLREGTCNINNDICQSCGVCKNTCPVDALHMQNDKLYVNNEDCISCRECESICPVNAINVCIK</sequence>